<accession>A0A2M7BYK1</accession>
<comment type="caution">
    <text evidence="1">The sequence shown here is derived from an EMBL/GenBank/DDBJ whole genome shotgun (WGS) entry which is preliminary data.</text>
</comment>
<sequence length="70" mass="7780">MCPCAFKETNRTPPGRNTKTRGIFFLLIKLLFCGPAKGGTKDWLVWKLLENSFADLPAELAGERGLALKK</sequence>
<dbReference type="EMBL" id="PEUV01000019">
    <property type="protein sequence ID" value="PIV12747.1"/>
    <property type="molecule type" value="Genomic_DNA"/>
</dbReference>
<protein>
    <submittedName>
        <fullName evidence="1">Uncharacterized protein</fullName>
    </submittedName>
</protein>
<evidence type="ECO:0000313" key="2">
    <source>
        <dbReference type="Proteomes" id="UP000230324"/>
    </source>
</evidence>
<organism evidence="1 2">
    <name type="scientific">Candidatus Nealsonbacteria bacterium CG03_land_8_20_14_0_80_36_12</name>
    <dbReference type="NCBI Taxonomy" id="1974701"/>
    <lineage>
        <taxon>Bacteria</taxon>
        <taxon>Candidatus Nealsoniibacteriota</taxon>
    </lineage>
</organism>
<gene>
    <name evidence="1" type="ORF">COS47_00965</name>
</gene>
<dbReference type="AlphaFoldDB" id="A0A2M7BYK1"/>
<evidence type="ECO:0000313" key="1">
    <source>
        <dbReference type="EMBL" id="PIV12747.1"/>
    </source>
</evidence>
<dbReference type="Proteomes" id="UP000230324">
    <property type="component" value="Unassembled WGS sequence"/>
</dbReference>
<proteinExistence type="predicted"/>
<name>A0A2M7BYK1_9BACT</name>
<reference evidence="2" key="1">
    <citation type="submission" date="2017-09" db="EMBL/GenBank/DDBJ databases">
        <title>Depth-based differentiation of microbial function through sediment-hosted aquifers and enrichment of novel symbionts in the deep terrestrial subsurface.</title>
        <authorList>
            <person name="Probst A.J."/>
            <person name="Ladd B."/>
            <person name="Jarett J.K."/>
            <person name="Geller-Mcgrath D.E."/>
            <person name="Sieber C.M.K."/>
            <person name="Emerson J.B."/>
            <person name="Anantharaman K."/>
            <person name="Thomas B.C."/>
            <person name="Malmstrom R."/>
            <person name="Stieglmeier M."/>
            <person name="Klingl A."/>
            <person name="Woyke T."/>
            <person name="Ryan C.M."/>
            <person name="Banfield J.F."/>
        </authorList>
    </citation>
    <scope>NUCLEOTIDE SEQUENCE [LARGE SCALE GENOMIC DNA]</scope>
</reference>